<evidence type="ECO:0000256" key="1">
    <source>
        <dbReference type="ARBA" id="ARBA00011975"/>
    </source>
</evidence>
<dbReference type="AlphaFoldDB" id="A0ABD1ZIX2"/>
<dbReference type="PANTHER" id="PTHR23068">
    <property type="entry name" value="DNA CYTOSINE-5- -METHYLTRANSFERASE 3-RELATED"/>
    <property type="match status" value="1"/>
</dbReference>
<comment type="caution">
    <text evidence="8">The sequence shown here is derived from an EMBL/GenBank/DDBJ whole genome shotgun (WGS) entry which is preliminary data.</text>
</comment>
<keyword evidence="3 5" id="KW-0808">Transferase</keyword>
<dbReference type="PROSITE" id="PS51679">
    <property type="entry name" value="SAM_MT_C5"/>
    <property type="match status" value="1"/>
</dbReference>
<evidence type="ECO:0000256" key="5">
    <source>
        <dbReference type="PROSITE-ProRule" id="PRU01016"/>
    </source>
</evidence>
<dbReference type="GO" id="GO:0003886">
    <property type="term" value="F:DNA (cytosine-5-)-methyltransferase activity"/>
    <property type="evidence" value="ECO:0007669"/>
    <property type="project" value="UniProtKB-EC"/>
</dbReference>
<dbReference type="InterPro" id="IPR001525">
    <property type="entry name" value="C5_MeTfrase"/>
</dbReference>
<comment type="similarity">
    <text evidence="5">Belongs to the class I-like SAM-binding methyltransferase superfamily. C5-methyltransferase family.</text>
</comment>
<evidence type="ECO:0000256" key="4">
    <source>
        <dbReference type="ARBA" id="ARBA00022691"/>
    </source>
</evidence>
<dbReference type="Pfam" id="PF00145">
    <property type="entry name" value="DNA_methylase"/>
    <property type="match status" value="1"/>
</dbReference>
<dbReference type="PROSITE" id="PS00094">
    <property type="entry name" value="C5_MTASE_1"/>
    <property type="match status" value="1"/>
</dbReference>
<dbReference type="SUPFAM" id="SSF53335">
    <property type="entry name" value="S-adenosyl-L-methionine-dependent methyltransferases"/>
    <property type="match status" value="1"/>
</dbReference>
<feature type="domain" description="DUF3444" evidence="7">
    <location>
        <begin position="402"/>
        <end position="527"/>
    </location>
</feature>
<dbReference type="Proteomes" id="UP001605036">
    <property type="component" value="Unassembled WGS sequence"/>
</dbReference>
<dbReference type="EC" id="2.1.1.37" evidence="1"/>
<dbReference type="PANTHER" id="PTHR23068:SF52">
    <property type="entry name" value="DUF3444 DOMAIN-CONTAINING PROTEIN"/>
    <property type="match status" value="1"/>
</dbReference>
<name>A0ABD1ZIX2_9MARC</name>
<accession>A0ABD1ZIX2</accession>
<feature type="region of interest" description="Disordered" evidence="6">
    <location>
        <begin position="293"/>
        <end position="314"/>
    </location>
</feature>
<evidence type="ECO:0000313" key="9">
    <source>
        <dbReference type="Proteomes" id="UP001605036"/>
    </source>
</evidence>
<reference evidence="8 9" key="1">
    <citation type="submission" date="2024-09" db="EMBL/GenBank/DDBJ databases">
        <title>Chromosome-scale assembly of Riccia fluitans.</title>
        <authorList>
            <person name="Paukszto L."/>
            <person name="Sawicki J."/>
            <person name="Karawczyk K."/>
            <person name="Piernik-Szablinska J."/>
            <person name="Szczecinska M."/>
            <person name="Mazdziarz M."/>
        </authorList>
    </citation>
    <scope>NUCLEOTIDE SEQUENCE [LARGE SCALE GENOMIC DNA]</scope>
    <source>
        <strain evidence="8">Rf_01</strain>
        <tissue evidence="8">Aerial parts of the thallus</tissue>
    </source>
</reference>
<dbReference type="InterPro" id="IPR024593">
    <property type="entry name" value="DUF3444"/>
</dbReference>
<gene>
    <name evidence="8" type="ORF">R1flu_019461</name>
</gene>
<dbReference type="Pfam" id="PF11926">
    <property type="entry name" value="DUF3444"/>
    <property type="match status" value="1"/>
</dbReference>
<evidence type="ECO:0000256" key="3">
    <source>
        <dbReference type="ARBA" id="ARBA00022679"/>
    </source>
</evidence>
<feature type="active site" evidence="5">
    <location>
        <position position="133"/>
    </location>
</feature>
<feature type="compositionally biased region" description="Acidic residues" evidence="6">
    <location>
        <begin position="628"/>
        <end position="649"/>
    </location>
</feature>
<organism evidence="8 9">
    <name type="scientific">Riccia fluitans</name>
    <dbReference type="NCBI Taxonomy" id="41844"/>
    <lineage>
        <taxon>Eukaryota</taxon>
        <taxon>Viridiplantae</taxon>
        <taxon>Streptophyta</taxon>
        <taxon>Embryophyta</taxon>
        <taxon>Marchantiophyta</taxon>
        <taxon>Marchantiopsida</taxon>
        <taxon>Marchantiidae</taxon>
        <taxon>Marchantiales</taxon>
        <taxon>Ricciaceae</taxon>
        <taxon>Riccia</taxon>
    </lineage>
</organism>
<dbReference type="Gene3D" id="3.40.50.150">
    <property type="entry name" value="Vaccinia Virus protein VP39"/>
    <property type="match status" value="1"/>
</dbReference>
<dbReference type="GO" id="GO:0032259">
    <property type="term" value="P:methylation"/>
    <property type="evidence" value="ECO:0007669"/>
    <property type="project" value="UniProtKB-KW"/>
</dbReference>
<keyword evidence="2 5" id="KW-0489">Methyltransferase</keyword>
<evidence type="ECO:0000259" key="7">
    <source>
        <dbReference type="Pfam" id="PF11926"/>
    </source>
</evidence>
<keyword evidence="4 5" id="KW-0949">S-adenosyl-L-methionine</keyword>
<dbReference type="EMBL" id="JBHFFA010000001">
    <property type="protein sequence ID" value="KAL2651333.1"/>
    <property type="molecule type" value="Genomic_DNA"/>
</dbReference>
<keyword evidence="9" id="KW-1185">Reference proteome</keyword>
<protein>
    <recommendedName>
        <fullName evidence="1">DNA (cytosine-5-)-methyltransferase</fullName>
        <ecNumber evidence="1">2.1.1.37</ecNumber>
    </recommendedName>
</protein>
<feature type="region of interest" description="Disordered" evidence="6">
    <location>
        <begin position="603"/>
        <end position="659"/>
    </location>
</feature>
<dbReference type="InterPro" id="IPR050390">
    <property type="entry name" value="C5-Methyltransferase"/>
</dbReference>
<evidence type="ECO:0000256" key="6">
    <source>
        <dbReference type="SAM" id="MobiDB-lite"/>
    </source>
</evidence>
<evidence type="ECO:0000256" key="2">
    <source>
        <dbReference type="ARBA" id="ARBA00022603"/>
    </source>
</evidence>
<proteinExistence type="inferred from homology"/>
<evidence type="ECO:0000313" key="8">
    <source>
        <dbReference type="EMBL" id="KAL2651333.1"/>
    </source>
</evidence>
<dbReference type="InterPro" id="IPR029063">
    <property type="entry name" value="SAM-dependent_MTases_sf"/>
</dbReference>
<sequence>MDFTHLLDKIRDVHQEALRIASTTEQNGRVIKQEKHCDQCESEDWIQKLRREGGEWTDKPLVVLSLFDGIGGVWVALDRLGIPFIGYSCEVKQEAIKVVKHRYGKVRHLGDIMSLDKDDIQEKVDLVIGGFPCQDLSSMGHKMGLHGSRSRLFFEMLRIIKVFKPTWFLAENVASMSWVDRQEISKHLNTTPIEIDAEEITPNRRRRIYWSNIPYPKRMPRIRDHKSTSLQSVLQNATALDKKIGCILSANAPTGKVRLELVKDNITNKLRNLNVLEIELALGYPTGYTKLNHSCNKTSSSSSDRRSSSSSEVTATTITRIVGGRVLRSRKSVQVSQTSVQETRLVKSTHMAGGLKRSERWHLLGNTFSVPVICYLLSPLLNREVRTVPRPICLPENITENECSAMDIGEIWALYNSLERPNWYAVIANRSGDRFSDVQIQAGQRRPPVSIEVTFMEMAPAYAAREPDKWNTNGGTGLFHLRKVIDSQTSWVMFSHRVTSFIKFGEDYFIYPCKDEVWAIYDTASNRCDMLVYLTTSSIDKKKAKEGKPGKECFSARCRILQRTEPEFYRLLDEEIEFTDLSVFSFRAPFHYKNESNLFRVELTRRQRDQGSTSGRRSNKRRKRNSDLESEEEEEIEEVEAEEEAEGTDSDAVVIEADD</sequence>
<dbReference type="InterPro" id="IPR018117">
    <property type="entry name" value="C5_DNA_meth_AS"/>
</dbReference>